<organism evidence="2 3">
    <name type="scientific">Neobacillus cucumis</name>
    <dbReference type="NCBI Taxonomy" id="1740721"/>
    <lineage>
        <taxon>Bacteria</taxon>
        <taxon>Bacillati</taxon>
        <taxon>Bacillota</taxon>
        <taxon>Bacilli</taxon>
        <taxon>Bacillales</taxon>
        <taxon>Bacillaceae</taxon>
        <taxon>Neobacillus</taxon>
    </lineage>
</organism>
<protein>
    <recommendedName>
        <fullName evidence="1">Peptidase C39-like domain-containing protein</fullName>
    </recommendedName>
</protein>
<dbReference type="Pfam" id="PF13529">
    <property type="entry name" value="Peptidase_C39_2"/>
    <property type="match status" value="1"/>
</dbReference>
<dbReference type="OrthoDB" id="9763643at2"/>
<evidence type="ECO:0000313" key="3">
    <source>
        <dbReference type="Proteomes" id="UP000234950"/>
    </source>
</evidence>
<dbReference type="AlphaFoldDB" id="A0A2N5H762"/>
<evidence type="ECO:0000259" key="1">
    <source>
        <dbReference type="Pfam" id="PF13529"/>
    </source>
</evidence>
<dbReference type="InterPro" id="IPR013783">
    <property type="entry name" value="Ig-like_fold"/>
</dbReference>
<comment type="caution">
    <text evidence="2">The sequence shown here is derived from an EMBL/GenBank/DDBJ whole genome shotgun (WGS) entry which is preliminary data.</text>
</comment>
<dbReference type="PANTHER" id="PTHR37806">
    <property type="entry name" value="LMO0724 PROTEIN"/>
    <property type="match status" value="1"/>
</dbReference>
<dbReference type="InterPro" id="IPR039564">
    <property type="entry name" value="Peptidase_C39-like"/>
</dbReference>
<dbReference type="EMBL" id="PGVE01000099">
    <property type="protein sequence ID" value="PLS01358.1"/>
    <property type="molecule type" value="Genomic_DNA"/>
</dbReference>
<dbReference type="Proteomes" id="UP000234950">
    <property type="component" value="Unassembled WGS sequence"/>
</dbReference>
<name>A0A2N5H762_9BACI</name>
<dbReference type="PANTHER" id="PTHR37806:SF1">
    <property type="entry name" value="PEPTIDASE C39-LIKE DOMAIN-CONTAINING PROTEIN"/>
    <property type="match status" value="1"/>
</dbReference>
<gene>
    <name evidence="2" type="ORF">CVD27_25665</name>
</gene>
<dbReference type="InterPro" id="IPR039563">
    <property type="entry name" value="Peptidase_C39_single_dom"/>
</dbReference>
<dbReference type="Gene3D" id="3.90.70.10">
    <property type="entry name" value="Cysteine proteinases"/>
    <property type="match status" value="1"/>
</dbReference>
<reference evidence="2 3" key="1">
    <citation type="submission" date="2017-11" db="EMBL/GenBank/DDBJ databases">
        <title>Comparitive Functional Genomics of Dry Heat Resistant strains isolated from the Viking Spacecraft.</title>
        <authorList>
            <person name="Seuylemezian A."/>
            <person name="Cooper K."/>
            <person name="Vaishampayan P."/>
        </authorList>
    </citation>
    <scope>NUCLEOTIDE SEQUENCE [LARGE SCALE GENOMIC DNA]</scope>
    <source>
        <strain evidence="2 3">V32-6</strain>
    </source>
</reference>
<feature type="domain" description="Peptidase C39-like" evidence="1">
    <location>
        <begin position="45"/>
        <end position="207"/>
    </location>
</feature>
<evidence type="ECO:0000313" key="2">
    <source>
        <dbReference type="EMBL" id="PLS01358.1"/>
    </source>
</evidence>
<keyword evidence="3" id="KW-1185">Reference proteome</keyword>
<dbReference type="Gene3D" id="2.60.40.10">
    <property type="entry name" value="Immunoglobulins"/>
    <property type="match status" value="2"/>
</dbReference>
<sequence length="558" mass="61273">MIKRVIGDGKLNRFKRRIISSAFTLGVISAVSFLLPSVSHAQTPLNVPLVSQLPELKNGCEVTSLTMLLRYKGINVSKMTLANQVKKDPTPYRVSGGRIYWGNPNTGFVGDITGRSIGYSVYHGPVYQLANRYTNAIDLTGKSFDDILKQLSRGKPVWVISTSTFNTVPSSQWKTIYTPSGPLRMTFHEHSVLLTGFDANYVYFNDPLANIKNRKVSRASFIRGWEQFGRQAITYGSSKGDINKPGTNAIINETYNLSGWFVDESGVSKIEVLVDGKVVGRAVYGDARADVKKVYPVYNNGNAGFHYALDTKKLSNGKHTITVKETGKNGWTNTLPGKVVTVSNAKGVLDTPAAYEKTKGQYTVKGWYLDPSGVSKLEVVLDGKVAGQAFYGDSRPDVKRVYPAYNNAYAGYHFVLGTTKFREGVHSITIRETGKNGLVSTLPTRSFYINNLSGYLDQPKQYSTISGSTNIAGWLLDDNGISKVEVLVDGIVVGQAVYGDARPDVKKVYPYVTNGNSGFHYMLNTTEFSNGKHTITIRGTGKTGRITTLPERSVTFSN</sequence>
<dbReference type="CDD" id="cd02549">
    <property type="entry name" value="Peptidase_C39A"/>
    <property type="match status" value="1"/>
</dbReference>
<proteinExistence type="predicted"/>
<dbReference type="Pfam" id="PF17957">
    <property type="entry name" value="Big_7"/>
    <property type="match status" value="2"/>
</dbReference>
<accession>A0A2N5H762</accession>